<dbReference type="GO" id="GO:0005886">
    <property type="term" value="C:plasma membrane"/>
    <property type="evidence" value="ECO:0007669"/>
    <property type="project" value="UniProtKB-SubCell"/>
</dbReference>
<comment type="subcellular location">
    <subcellularLocation>
        <location evidence="1 7">Cell membrane</location>
        <topology evidence="1 7">Multi-pass membrane protein</topology>
    </subcellularLocation>
</comment>
<gene>
    <name evidence="9" type="primary">appC</name>
    <name evidence="9" type="ORF">KTT_14850</name>
</gene>
<organism evidence="9 10">
    <name type="scientific">Tengunoibacter tsumagoiensis</name>
    <dbReference type="NCBI Taxonomy" id="2014871"/>
    <lineage>
        <taxon>Bacteria</taxon>
        <taxon>Bacillati</taxon>
        <taxon>Chloroflexota</taxon>
        <taxon>Ktedonobacteria</taxon>
        <taxon>Ktedonobacterales</taxon>
        <taxon>Dictyobacteraceae</taxon>
        <taxon>Tengunoibacter</taxon>
    </lineage>
</organism>
<accession>A0A401ZXP1</accession>
<dbReference type="Pfam" id="PF00528">
    <property type="entry name" value="BPD_transp_1"/>
    <property type="match status" value="1"/>
</dbReference>
<feature type="transmembrane region" description="Helical" evidence="7">
    <location>
        <begin position="48"/>
        <end position="69"/>
    </location>
</feature>
<dbReference type="GO" id="GO:0055085">
    <property type="term" value="P:transmembrane transport"/>
    <property type="evidence" value="ECO:0007669"/>
    <property type="project" value="InterPro"/>
</dbReference>
<evidence type="ECO:0000256" key="4">
    <source>
        <dbReference type="ARBA" id="ARBA00022692"/>
    </source>
</evidence>
<evidence type="ECO:0000256" key="2">
    <source>
        <dbReference type="ARBA" id="ARBA00022448"/>
    </source>
</evidence>
<sequence>MEHPDDSKRTFAIDEEELEPALDLAPVLLPKRRSQIRIIFDRFTRNKVALAGSTFLVFLFLFCFLGPVVTGHTLPDIPHPDQALQPPNLTYPLGTDNVGRDQFARAMYGGQVSLLVGLSSMFVALVFGVCIGAVAGFYGGIIENILMRLTDVMLAIPTYLLLFVLALSFSDGSPLRVVLFIAIFSWATAARVVRGEFLALKEREYVLAARTIGAKNLRLMFRHILPNAAGPIIVNATLLIGSNIILESILSYFSFGLHPPTASWGNLVSDGQGLYDSAPWLVFTPTLLIFFTVLSCNLVGDGLRDALDPYMTER</sequence>
<feature type="domain" description="ABC transmembrane type-1" evidence="8">
    <location>
        <begin position="110"/>
        <end position="300"/>
    </location>
</feature>
<feature type="transmembrane region" description="Helical" evidence="7">
    <location>
        <begin position="224"/>
        <end position="246"/>
    </location>
</feature>
<keyword evidence="4 7" id="KW-0812">Transmembrane</keyword>
<dbReference type="EMBL" id="BIFR01000001">
    <property type="protein sequence ID" value="GCE11626.1"/>
    <property type="molecule type" value="Genomic_DNA"/>
</dbReference>
<dbReference type="AlphaFoldDB" id="A0A401ZXP1"/>
<dbReference type="PANTHER" id="PTHR43386">
    <property type="entry name" value="OLIGOPEPTIDE TRANSPORT SYSTEM PERMEASE PROTEIN APPC"/>
    <property type="match status" value="1"/>
</dbReference>
<dbReference type="RefSeq" id="WP_161975326.1">
    <property type="nucleotide sequence ID" value="NZ_BIFR01000001.1"/>
</dbReference>
<keyword evidence="5 7" id="KW-1133">Transmembrane helix</keyword>
<dbReference type="PANTHER" id="PTHR43386:SF1">
    <property type="entry name" value="D,D-DIPEPTIDE TRANSPORT SYSTEM PERMEASE PROTEIN DDPC-RELATED"/>
    <property type="match status" value="1"/>
</dbReference>
<feature type="transmembrane region" description="Helical" evidence="7">
    <location>
        <begin position="152"/>
        <end position="169"/>
    </location>
</feature>
<evidence type="ECO:0000256" key="6">
    <source>
        <dbReference type="ARBA" id="ARBA00023136"/>
    </source>
</evidence>
<keyword evidence="10" id="KW-1185">Reference proteome</keyword>
<reference evidence="10" key="1">
    <citation type="submission" date="2018-12" db="EMBL/GenBank/DDBJ databases">
        <title>Tengunoibacter tsumagoiensis gen. nov., sp. nov., Dictyobacter kobayashii sp. nov., D. alpinus sp. nov., and D. joshuensis sp. nov. and description of Dictyobacteraceae fam. nov. within the order Ktedonobacterales isolated from Tengu-no-mugimeshi.</title>
        <authorList>
            <person name="Wang C.M."/>
            <person name="Zheng Y."/>
            <person name="Sakai Y."/>
            <person name="Toyoda A."/>
            <person name="Minakuchi Y."/>
            <person name="Abe K."/>
            <person name="Yokota A."/>
            <person name="Yabe S."/>
        </authorList>
    </citation>
    <scope>NUCLEOTIDE SEQUENCE [LARGE SCALE GENOMIC DNA]</scope>
    <source>
        <strain evidence="10">Uno3</strain>
    </source>
</reference>
<keyword evidence="2 7" id="KW-0813">Transport</keyword>
<evidence type="ECO:0000256" key="1">
    <source>
        <dbReference type="ARBA" id="ARBA00004651"/>
    </source>
</evidence>
<keyword evidence="3" id="KW-1003">Cell membrane</keyword>
<dbReference type="InterPro" id="IPR050366">
    <property type="entry name" value="BP-dependent_transpt_permease"/>
</dbReference>
<dbReference type="InterPro" id="IPR025966">
    <property type="entry name" value="OppC_N"/>
</dbReference>
<dbReference type="InterPro" id="IPR000515">
    <property type="entry name" value="MetI-like"/>
</dbReference>
<dbReference type="Gene3D" id="1.10.3720.10">
    <property type="entry name" value="MetI-like"/>
    <property type="match status" value="1"/>
</dbReference>
<dbReference type="Pfam" id="PF12911">
    <property type="entry name" value="OppC_N"/>
    <property type="match status" value="1"/>
</dbReference>
<evidence type="ECO:0000256" key="7">
    <source>
        <dbReference type="RuleBase" id="RU363032"/>
    </source>
</evidence>
<feature type="transmembrane region" description="Helical" evidence="7">
    <location>
        <begin position="280"/>
        <end position="300"/>
    </location>
</feature>
<dbReference type="CDD" id="cd06261">
    <property type="entry name" value="TM_PBP2"/>
    <property type="match status" value="1"/>
</dbReference>
<keyword evidence="6 7" id="KW-0472">Membrane</keyword>
<name>A0A401ZXP1_9CHLR</name>
<comment type="similarity">
    <text evidence="7">Belongs to the binding-protein-dependent transport system permease family.</text>
</comment>
<dbReference type="PROSITE" id="PS50928">
    <property type="entry name" value="ABC_TM1"/>
    <property type="match status" value="1"/>
</dbReference>
<proteinExistence type="inferred from homology"/>
<dbReference type="InterPro" id="IPR035906">
    <property type="entry name" value="MetI-like_sf"/>
</dbReference>
<feature type="transmembrane region" description="Helical" evidence="7">
    <location>
        <begin position="114"/>
        <end position="140"/>
    </location>
</feature>
<protein>
    <submittedName>
        <fullName evidence="9">Oligopeptide transport system permease protein AppC</fullName>
    </submittedName>
</protein>
<evidence type="ECO:0000313" key="9">
    <source>
        <dbReference type="EMBL" id="GCE11626.1"/>
    </source>
</evidence>
<evidence type="ECO:0000259" key="8">
    <source>
        <dbReference type="PROSITE" id="PS50928"/>
    </source>
</evidence>
<evidence type="ECO:0000313" key="10">
    <source>
        <dbReference type="Proteomes" id="UP000287352"/>
    </source>
</evidence>
<evidence type="ECO:0000256" key="3">
    <source>
        <dbReference type="ARBA" id="ARBA00022475"/>
    </source>
</evidence>
<dbReference type="Proteomes" id="UP000287352">
    <property type="component" value="Unassembled WGS sequence"/>
</dbReference>
<feature type="transmembrane region" description="Helical" evidence="7">
    <location>
        <begin position="175"/>
        <end position="193"/>
    </location>
</feature>
<evidence type="ECO:0000256" key="5">
    <source>
        <dbReference type="ARBA" id="ARBA00022989"/>
    </source>
</evidence>
<comment type="caution">
    <text evidence="9">The sequence shown here is derived from an EMBL/GenBank/DDBJ whole genome shotgun (WGS) entry which is preliminary data.</text>
</comment>
<dbReference type="SUPFAM" id="SSF161098">
    <property type="entry name" value="MetI-like"/>
    <property type="match status" value="1"/>
</dbReference>